<dbReference type="AlphaFoldDB" id="A0A892ZE96"/>
<accession>A0A892ZE96</accession>
<dbReference type="RefSeq" id="WP_230338117.1">
    <property type="nucleotide sequence ID" value="NZ_CP069798.1"/>
</dbReference>
<sequence>MTNQLKHLETALGGKLEQNNARIIPGVFKKDGAEVIYFSVPPKGNHRKQFRSITNYTNPPFAKFGGVNESGCCIVLPDGTSFHSLTYHGDLVGWKKDIEEGAKSQGSLLAQIDGRYLHLFDGRTIELNTCTINFD</sequence>
<gene>
    <name evidence="1" type="ORF">JQU52_08690</name>
</gene>
<dbReference type="KEGG" id="ptes:JQU52_08690"/>
<proteinExistence type="predicted"/>
<reference evidence="1" key="1">
    <citation type="submission" date="2021-02" db="EMBL/GenBank/DDBJ databases">
        <title>Neisseriaceae sp. 26B isolated from the cloaca of a Common Toad-headed Turtle (Mesoclemmys nasuta).</title>
        <authorList>
            <person name="Spergser J."/>
            <person name="Busse H.-J."/>
        </authorList>
    </citation>
    <scope>NUCLEOTIDE SEQUENCE</scope>
    <source>
        <strain evidence="1">26B</strain>
    </source>
</reference>
<name>A0A892ZE96_9NEIS</name>
<organism evidence="1 2">
    <name type="scientific">Paralysiella testudinis</name>
    <dbReference type="NCBI Taxonomy" id="2809020"/>
    <lineage>
        <taxon>Bacteria</taxon>
        <taxon>Pseudomonadati</taxon>
        <taxon>Pseudomonadota</taxon>
        <taxon>Betaproteobacteria</taxon>
        <taxon>Neisseriales</taxon>
        <taxon>Neisseriaceae</taxon>
        <taxon>Paralysiella</taxon>
    </lineage>
</organism>
<dbReference type="EMBL" id="CP069798">
    <property type="protein sequence ID" value="QRQ80828.1"/>
    <property type="molecule type" value="Genomic_DNA"/>
</dbReference>
<protein>
    <submittedName>
        <fullName evidence="1">Uncharacterized protein</fullName>
    </submittedName>
</protein>
<evidence type="ECO:0000313" key="1">
    <source>
        <dbReference type="EMBL" id="QRQ80828.1"/>
    </source>
</evidence>
<evidence type="ECO:0000313" key="2">
    <source>
        <dbReference type="Proteomes" id="UP000653156"/>
    </source>
</evidence>
<dbReference type="Proteomes" id="UP000653156">
    <property type="component" value="Chromosome"/>
</dbReference>
<keyword evidence="2" id="KW-1185">Reference proteome</keyword>